<reference evidence="2 3" key="1">
    <citation type="journal article" date="2024" name="G3 (Bethesda)">
        <title>Genome assembly of Hibiscus sabdariffa L. provides insights into metabolisms of medicinal natural products.</title>
        <authorList>
            <person name="Kim T."/>
        </authorList>
    </citation>
    <scope>NUCLEOTIDE SEQUENCE [LARGE SCALE GENOMIC DNA]</scope>
    <source>
        <strain evidence="2">TK-2024</strain>
        <tissue evidence="2">Old leaves</tissue>
    </source>
</reference>
<dbReference type="EMBL" id="JBBPBN010000012">
    <property type="protein sequence ID" value="KAK9028363.1"/>
    <property type="molecule type" value="Genomic_DNA"/>
</dbReference>
<comment type="caution">
    <text evidence="2">The sequence shown here is derived from an EMBL/GenBank/DDBJ whole genome shotgun (WGS) entry which is preliminary data.</text>
</comment>
<dbReference type="Proteomes" id="UP001396334">
    <property type="component" value="Unassembled WGS sequence"/>
</dbReference>
<feature type="compositionally biased region" description="Low complexity" evidence="1">
    <location>
        <begin position="81"/>
        <end position="91"/>
    </location>
</feature>
<evidence type="ECO:0000256" key="1">
    <source>
        <dbReference type="SAM" id="MobiDB-lite"/>
    </source>
</evidence>
<organism evidence="2 3">
    <name type="scientific">Hibiscus sabdariffa</name>
    <name type="common">roselle</name>
    <dbReference type="NCBI Taxonomy" id="183260"/>
    <lineage>
        <taxon>Eukaryota</taxon>
        <taxon>Viridiplantae</taxon>
        <taxon>Streptophyta</taxon>
        <taxon>Embryophyta</taxon>
        <taxon>Tracheophyta</taxon>
        <taxon>Spermatophyta</taxon>
        <taxon>Magnoliopsida</taxon>
        <taxon>eudicotyledons</taxon>
        <taxon>Gunneridae</taxon>
        <taxon>Pentapetalae</taxon>
        <taxon>rosids</taxon>
        <taxon>malvids</taxon>
        <taxon>Malvales</taxon>
        <taxon>Malvaceae</taxon>
        <taxon>Malvoideae</taxon>
        <taxon>Hibiscus</taxon>
    </lineage>
</organism>
<keyword evidence="3" id="KW-1185">Reference proteome</keyword>
<protein>
    <submittedName>
        <fullName evidence="2">Uncharacterized protein</fullName>
    </submittedName>
</protein>
<accession>A0ABR2SSV7</accession>
<proteinExistence type="predicted"/>
<evidence type="ECO:0000313" key="2">
    <source>
        <dbReference type="EMBL" id="KAK9028363.1"/>
    </source>
</evidence>
<feature type="region of interest" description="Disordered" evidence="1">
    <location>
        <begin position="1"/>
        <end position="91"/>
    </location>
</feature>
<gene>
    <name evidence="2" type="ORF">V6N11_068170</name>
</gene>
<feature type="compositionally biased region" description="Basic residues" evidence="1">
    <location>
        <begin position="57"/>
        <end position="66"/>
    </location>
</feature>
<sequence length="91" mass="10049">MMAKVTPVAAGNGVCGFPEHPRRRRLSKTPRQLTSGDEGLNGVKRQQRDGSGSSGKYKQHKDRKRASGSTRAYQRQKRGKMMAATEMMAAE</sequence>
<evidence type="ECO:0000313" key="3">
    <source>
        <dbReference type="Proteomes" id="UP001396334"/>
    </source>
</evidence>
<name>A0ABR2SSV7_9ROSI</name>